<dbReference type="Proteomes" id="UP000193409">
    <property type="component" value="Unassembled WGS sequence"/>
</dbReference>
<sequence>MLPYRFETRGKNAKNYAALAGLALAFAGLIALGASIWFLLIVQGLAALILWDVLTDRRASLSLDASGLRWRSGRREEAFTLGEIGRLRLSRRLDFSHAATLYATNGQRHPIPWECLPPVPAFKAAAEEAGIEVETVLFSLV</sequence>
<proteinExistence type="predicted"/>
<evidence type="ECO:0000313" key="3">
    <source>
        <dbReference type="Proteomes" id="UP000193409"/>
    </source>
</evidence>
<evidence type="ECO:0000256" key="1">
    <source>
        <dbReference type="SAM" id="Phobius"/>
    </source>
</evidence>
<organism evidence="2 3">
    <name type="scientific">Pseudoruegeria aquimaris</name>
    <dbReference type="NCBI Taxonomy" id="393663"/>
    <lineage>
        <taxon>Bacteria</taxon>
        <taxon>Pseudomonadati</taxon>
        <taxon>Pseudomonadota</taxon>
        <taxon>Alphaproteobacteria</taxon>
        <taxon>Rhodobacterales</taxon>
        <taxon>Roseobacteraceae</taxon>
        <taxon>Pseudoruegeria</taxon>
    </lineage>
</organism>
<reference evidence="2 3" key="1">
    <citation type="submission" date="2017-03" db="EMBL/GenBank/DDBJ databases">
        <authorList>
            <person name="Afonso C.L."/>
            <person name="Miller P.J."/>
            <person name="Scott M.A."/>
            <person name="Spackman E."/>
            <person name="Goraichik I."/>
            <person name="Dimitrov K.M."/>
            <person name="Suarez D.L."/>
            <person name="Swayne D.E."/>
        </authorList>
    </citation>
    <scope>NUCLEOTIDE SEQUENCE [LARGE SCALE GENOMIC DNA]</scope>
    <source>
        <strain evidence="2 3">CECT 7680</strain>
    </source>
</reference>
<dbReference type="EMBL" id="FWFQ01000006">
    <property type="protein sequence ID" value="SLN27569.1"/>
    <property type="molecule type" value="Genomic_DNA"/>
</dbReference>
<keyword evidence="1" id="KW-0812">Transmembrane</keyword>
<keyword evidence="1" id="KW-1133">Transmembrane helix</keyword>
<gene>
    <name evidence="2" type="ORF">PSA7680_01244</name>
</gene>
<dbReference type="RefSeq" id="WP_085867791.1">
    <property type="nucleotide sequence ID" value="NZ_FWFQ01000006.1"/>
</dbReference>
<name>A0A1Y5S144_9RHOB</name>
<dbReference type="AlphaFoldDB" id="A0A1Y5S144"/>
<keyword evidence="3" id="KW-1185">Reference proteome</keyword>
<keyword evidence="1" id="KW-0472">Membrane</keyword>
<protein>
    <submittedName>
        <fullName evidence="2">Uncharacterized protein</fullName>
    </submittedName>
</protein>
<evidence type="ECO:0000313" key="2">
    <source>
        <dbReference type="EMBL" id="SLN27569.1"/>
    </source>
</evidence>
<dbReference type="OrthoDB" id="7867097at2"/>
<feature type="transmembrane region" description="Helical" evidence="1">
    <location>
        <begin position="20"/>
        <end position="51"/>
    </location>
</feature>
<accession>A0A1Y5S144</accession>